<dbReference type="eggNOG" id="COG0410">
    <property type="taxonomic scope" value="Bacteria"/>
</dbReference>
<dbReference type="GO" id="GO:0016887">
    <property type="term" value="F:ATP hydrolysis activity"/>
    <property type="evidence" value="ECO:0007669"/>
    <property type="project" value="InterPro"/>
</dbReference>
<dbReference type="InterPro" id="IPR017871">
    <property type="entry name" value="ABC_transporter-like_CS"/>
</dbReference>
<dbReference type="STRING" id="1238182.C882_1480"/>
<dbReference type="Proteomes" id="UP000009881">
    <property type="component" value="Unassembled WGS sequence"/>
</dbReference>
<proteinExistence type="inferred from homology"/>
<evidence type="ECO:0000256" key="5">
    <source>
        <dbReference type="ARBA" id="ARBA00022970"/>
    </source>
</evidence>
<evidence type="ECO:0000313" key="8">
    <source>
        <dbReference type="Proteomes" id="UP000009881"/>
    </source>
</evidence>
<comment type="caution">
    <text evidence="7">The sequence shown here is derived from an EMBL/GenBank/DDBJ whole genome shotgun (WGS) entry which is preliminary data.</text>
</comment>
<evidence type="ECO:0000256" key="2">
    <source>
        <dbReference type="ARBA" id="ARBA00022448"/>
    </source>
</evidence>
<evidence type="ECO:0000313" key="7">
    <source>
        <dbReference type="EMBL" id="EKV27634.1"/>
    </source>
</evidence>
<dbReference type="InterPro" id="IPR003593">
    <property type="entry name" value="AAA+_ATPase"/>
</dbReference>
<keyword evidence="2" id="KW-0813">Transport</keyword>
<keyword evidence="5" id="KW-0029">Amino-acid transport</keyword>
<feature type="domain" description="ABC transporter" evidence="6">
    <location>
        <begin position="3"/>
        <end position="220"/>
    </location>
</feature>
<evidence type="ECO:0000259" key="6">
    <source>
        <dbReference type="PROSITE" id="PS50893"/>
    </source>
</evidence>
<protein>
    <submittedName>
        <fullName evidence="7">Branched-chain amino acid transport ATP-binding protein LivF</fullName>
    </submittedName>
</protein>
<dbReference type="SUPFAM" id="SSF52540">
    <property type="entry name" value="P-loop containing nucleoside triphosphate hydrolases"/>
    <property type="match status" value="1"/>
</dbReference>
<evidence type="ECO:0000256" key="4">
    <source>
        <dbReference type="ARBA" id="ARBA00022840"/>
    </source>
</evidence>
<accession>K9GSE7</accession>
<dbReference type="RefSeq" id="WP_009542136.1">
    <property type="nucleotide sequence ID" value="NZ_ANHY01000019.1"/>
</dbReference>
<dbReference type="GO" id="GO:0015658">
    <property type="term" value="F:branched-chain amino acid transmembrane transporter activity"/>
    <property type="evidence" value="ECO:0007669"/>
    <property type="project" value="TreeGrafter"/>
</dbReference>
<dbReference type="InterPro" id="IPR052156">
    <property type="entry name" value="BCAA_Transport_ATP-bd_LivF"/>
</dbReference>
<organism evidence="7 8">
    <name type="scientific">Caenispirillum salinarum AK4</name>
    <dbReference type="NCBI Taxonomy" id="1238182"/>
    <lineage>
        <taxon>Bacteria</taxon>
        <taxon>Pseudomonadati</taxon>
        <taxon>Pseudomonadota</taxon>
        <taxon>Alphaproteobacteria</taxon>
        <taxon>Rhodospirillales</taxon>
        <taxon>Novispirillaceae</taxon>
        <taxon>Caenispirillum</taxon>
    </lineage>
</organism>
<reference evidence="7 8" key="1">
    <citation type="journal article" date="2013" name="Genome Announc.">
        <title>Draft Genome Sequence of an Alphaproteobacterium, Caenispirillum salinarum AK4(T), Isolated from a Solar Saltern.</title>
        <authorList>
            <person name="Khatri I."/>
            <person name="Singh A."/>
            <person name="Korpole S."/>
            <person name="Pinnaka A.K."/>
            <person name="Subramanian S."/>
        </authorList>
    </citation>
    <scope>NUCLEOTIDE SEQUENCE [LARGE SCALE GENOMIC DNA]</scope>
    <source>
        <strain evidence="7 8">AK4</strain>
    </source>
</reference>
<sequence>MLLQLNDVEVMIGSVQALRGFSMTVDASEMTALAGRNGAGKTTVMRSIMGLVKTTGGSLSFDGEDLAKVPVHHRARLGIGYMPEDRALVPELTVAENILLPSWVTPTIDGPKRLKQVWEIMPELYGMKDRRALQLSGGQQKMVALGRALTVGTRLLLLDEPFEGVAPALAQRLADVIAELRKEKLAVILSQSELNHAFSLFDSEWIIERGSNAASREAAE</sequence>
<dbReference type="EMBL" id="ANHY01000019">
    <property type="protein sequence ID" value="EKV27634.1"/>
    <property type="molecule type" value="Genomic_DNA"/>
</dbReference>
<dbReference type="SMART" id="SM00382">
    <property type="entry name" value="AAA"/>
    <property type="match status" value="1"/>
</dbReference>
<name>K9GSE7_9PROT</name>
<dbReference type="Gene3D" id="3.40.50.300">
    <property type="entry name" value="P-loop containing nucleotide triphosphate hydrolases"/>
    <property type="match status" value="1"/>
</dbReference>
<dbReference type="PANTHER" id="PTHR43820:SF4">
    <property type="entry name" value="HIGH-AFFINITY BRANCHED-CHAIN AMINO ACID TRANSPORT ATP-BINDING PROTEIN LIVF"/>
    <property type="match status" value="1"/>
</dbReference>
<dbReference type="AlphaFoldDB" id="K9GSE7"/>
<dbReference type="Pfam" id="PF00005">
    <property type="entry name" value="ABC_tran"/>
    <property type="match status" value="1"/>
</dbReference>
<dbReference type="PROSITE" id="PS50893">
    <property type="entry name" value="ABC_TRANSPORTER_2"/>
    <property type="match status" value="1"/>
</dbReference>
<evidence type="ECO:0000256" key="3">
    <source>
        <dbReference type="ARBA" id="ARBA00022741"/>
    </source>
</evidence>
<dbReference type="PANTHER" id="PTHR43820">
    <property type="entry name" value="HIGH-AFFINITY BRANCHED-CHAIN AMINO ACID TRANSPORT ATP-BINDING PROTEIN LIVF"/>
    <property type="match status" value="1"/>
</dbReference>
<keyword evidence="3" id="KW-0547">Nucleotide-binding</keyword>
<dbReference type="PATRIC" id="fig|1238182.3.peg.3694"/>
<evidence type="ECO:0000256" key="1">
    <source>
        <dbReference type="ARBA" id="ARBA00005417"/>
    </source>
</evidence>
<dbReference type="GO" id="GO:0015807">
    <property type="term" value="P:L-amino acid transport"/>
    <property type="evidence" value="ECO:0007669"/>
    <property type="project" value="TreeGrafter"/>
</dbReference>
<gene>
    <name evidence="7" type="ORF">C882_1480</name>
</gene>
<comment type="similarity">
    <text evidence="1">Belongs to the ABC transporter superfamily.</text>
</comment>
<keyword evidence="8" id="KW-1185">Reference proteome</keyword>
<keyword evidence="4 7" id="KW-0067">ATP-binding</keyword>
<dbReference type="GO" id="GO:0005524">
    <property type="term" value="F:ATP binding"/>
    <property type="evidence" value="ECO:0007669"/>
    <property type="project" value="UniProtKB-KW"/>
</dbReference>
<dbReference type="InterPro" id="IPR003439">
    <property type="entry name" value="ABC_transporter-like_ATP-bd"/>
</dbReference>
<dbReference type="InterPro" id="IPR027417">
    <property type="entry name" value="P-loop_NTPase"/>
</dbReference>
<dbReference type="PROSITE" id="PS00211">
    <property type="entry name" value="ABC_TRANSPORTER_1"/>
    <property type="match status" value="1"/>
</dbReference>